<organism evidence="1 2">
    <name type="scientific">Baia soyae</name>
    <dbReference type="NCBI Taxonomy" id="1544746"/>
    <lineage>
        <taxon>Bacteria</taxon>
        <taxon>Bacillati</taxon>
        <taxon>Bacillota</taxon>
        <taxon>Bacilli</taxon>
        <taxon>Bacillales</taxon>
        <taxon>Thermoactinomycetaceae</taxon>
        <taxon>Baia</taxon>
    </lineage>
</organism>
<proteinExistence type="predicted"/>
<dbReference type="InterPro" id="IPR036237">
    <property type="entry name" value="Xyl_isomerase-like_sf"/>
</dbReference>
<keyword evidence="2" id="KW-1185">Reference proteome</keyword>
<dbReference type="OrthoDB" id="2986172at2"/>
<evidence type="ECO:0000313" key="2">
    <source>
        <dbReference type="Proteomes" id="UP000294746"/>
    </source>
</evidence>
<name>A0A4R2RRL8_9BACL</name>
<dbReference type="Gene3D" id="3.20.20.150">
    <property type="entry name" value="Divalent-metal-dependent TIM barrel enzymes"/>
    <property type="match status" value="1"/>
</dbReference>
<dbReference type="AlphaFoldDB" id="A0A4R2RRL8"/>
<dbReference type="RefSeq" id="WP_131849445.1">
    <property type="nucleotide sequence ID" value="NZ_SLXV01000035.1"/>
</dbReference>
<dbReference type="Proteomes" id="UP000294746">
    <property type="component" value="Unassembled WGS sequence"/>
</dbReference>
<reference evidence="1 2" key="1">
    <citation type="submission" date="2019-03" db="EMBL/GenBank/DDBJ databases">
        <title>Genomic Encyclopedia of Type Strains, Phase IV (KMG-IV): sequencing the most valuable type-strain genomes for metagenomic binning, comparative biology and taxonomic classification.</title>
        <authorList>
            <person name="Goeker M."/>
        </authorList>
    </citation>
    <scope>NUCLEOTIDE SEQUENCE [LARGE SCALE GENOMIC DNA]</scope>
    <source>
        <strain evidence="1 2">DSM 46831</strain>
    </source>
</reference>
<gene>
    <name evidence="1" type="ORF">EDD57_13522</name>
</gene>
<evidence type="ECO:0008006" key="3">
    <source>
        <dbReference type="Google" id="ProtNLM"/>
    </source>
</evidence>
<sequence>MLLSNSLAINTELDLSGLRRSIQFGFNQMMLQLPNEICTTQEFQSLLELARIKPIAYRAPKNLTLGDTEFSLSEWLEWFNIIHAATSSPTFLIVHGTKVALGTIFEYLDARPTDFYALQDYKTEYVQRIIDQLTQLKKHADQHQIEILLENAPMGDEGYFEPGHSELYPALRTPNHLLKIVEQTGVKLSFDTANARITSHLLTYMHRSRSMFAGATEKEILYASPNWIEFYEKIQPHVAFIQLSYAMSWGDTNETTHISFPTSAYGELLTFAETVNPETPISIAIPQSEPHLRNMMDALHALKRG</sequence>
<protein>
    <recommendedName>
        <fullName evidence="3">Xylose isomerase-like TIM barrel protein</fullName>
    </recommendedName>
</protein>
<accession>A0A4R2RRL8</accession>
<dbReference type="EMBL" id="SLXV01000035">
    <property type="protein sequence ID" value="TCP65117.1"/>
    <property type="molecule type" value="Genomic_DNA"/>
</dbReference>
<dbReference type="SUPFAM" id="SSF51658">
    <property type="entry name" value="Xylose isomerase-like"/>
    <property type="match status" value="1"/>
</dbReference>
<comment type="caution">
    <text evidence="1">The sequence shown here is derived from an EMBL/GenBank/DDBJ whole genome shotgun (WGS) entry which is preliminary data.</text>
</comment>
<evidence type="ECO:0000313" key="1">
    <source>
        <dbReference type="EMBL" id="TCP65117.1"/>
    </source>
</evidence>